<dbReference type="RefSeq" id="WP_066340624.1">
    <property type="nucleotide sequence ID" value="NZ_CP016503.1"/>
</dbReference>
<evidence type="ECO:0000313" key="3">
    <source>
        <dbReference type="Proteomes" id="UP000092884"/>
    </source>
</evidence>
<feature type="chain" id="PRO_5008530195" description="Major outer membrane protein" evidence="1">
    <location>
        <begin position="23"/>
        <end position="456"/>
    </location>
</feature>
<sequence>MKTTKLSLIALMALGTLSSVYAEEVAKPAQEGEAQVEQTQTSVQAKKSTTLGDIFAGTTIKGYAYERLTSMFGDDASGTALRTRIFANIETGAYQGFSVGTTLWASIGGSAPNGGTFLENSTKGKDVNNSVPLSIYGIYAKQTFQSTKTTITGGQVTIDTPFNDSAWDYGLGVAVNNTDINGIRFSAQAYGAWGLDVSNELSKSAAGHYSFDSDRPLMIAGVSGDAAALSGVGFKLWAANSIKTVDYLVFGELGYTTSGVTIQGQVAATQVNTQSTFFNNDILLKNKTNIAKTRGLYNVQVAYSGSGLGASVGYTGSFGEGYGALLNNGSFNMGGKFWYDTVGDKNGYTLGGNGGVKNTSIQVVYAQLTYKLGGVGLGLDYAYVSGNNHYSLMKKGIANHKNANGQSITNMNATLHELTASASYAFSDKLKLTALVGSTFGDLTQGRARAELKYTF</sequence>
<evidence type="ECO:0000256" key="1">
    <source>
        <dbReference type="SAM" id="SignalP"/>
    </source>
</evidence>
<keyword evidence="3" id="KW-1185">Reference proteome</keyword>
<reference evidence="3" key="1">
    <citation type="submission" date="2016-07" db="EMBL/GenBank/DDBJ databases">
        <authorList>
            <person name="Florea S."/>
            <person name="Webb J.S."/>
            <person name="Jaromczyk J."/>
            <person name="Schardl C.L."/>
        </authorList>
    </citation>
    <scope>NUCLEOTIDE SEQUENCE [LARGE SCALE GENOMIC DNA]</scope>
    <source>
        <strain evidence="3">MIT 01-6242</strain>
    </source>
</reference>
<evidence type="ECO:0000313" key="2">
    <source>
        <dbReference type="EMBL" id="ANV98216.1"/>
    </source>
</evidence>
<keyword evidence="1" id="KW-0732">Signal</keyword>
<gene>
    <name evidence="2" type="ORF">BBW65_05110</name>
</gene>
<evidence type="ECO:0008006" key="4">
    <source>
        <dbReference type="Google" id="ProtNLM"/>
    </source>
</evidence>
<proteinExistence type="predicted"/>
<dbReference type="STRING" id="222136.BBW65_05110"/>
<dbReference type="KEGG" id="het:BBW65_05110"/>
<name>A0A1B1U636_9HELI</name>
<dbReference type="Proteomes" id="UP000092884">
    <property type="component" value="Chromosome"/>
</dbReference>
<accession>A0A1B1U636</accession>
<feature type="signal peptide" evidence="1">
    <location>
        <begin position="1"/>
        <end position="22"/>
    </location>
</feature>
<protein>
    <recommendedName>
        <fullName evidence="4">Major outer membrane protein</fullName>
    </recommendedName>
</protein>
<dbReference type="AlphaFoldDB" id="A0A1B1U636"/>
<organism evidence="2 3">
    <name type="scientific">Helicobacter enhydrae</name>
    <dbReference type="NCBI Taxonomy" id="222136"/>
    <lineage>
        <taxon>Bacteria</taxon>
        <taxon>Pseudomonadati</taxon>
        <taxon>Campylobacterota</taxon>
        <taxon>Epsilonproteobacteria</taxon>
        <taxon>Campylobacterales</taxon>
        <taxon>Helicobacteraceae</taxon>
        <taxon>Helicobacter</taxon>
    </lineage>
</organism>
<dbReference type="EMBL" id="CP016503">
    <property type="protein sequence ID" value="ANV98216.1"/>
    <property type="molecule type" value="Genomic_DNA"/>
</dbReference>
<dbReference type="OrthoDB" id="5314481at2"/>